<accession>A0ABR8FJ56</accession>
<comment type="caution">
    <text evidence="1">The sequence shown here is derived from an EMBL/GenBank/DDBJ whole genome shotgun (WGS) entry which is preliminary data.</text>
</comment>
<name>A0ABR8FJ56_9NOST</name>
<keyword evidence="2" id="KW-1185">Reference proteome</keyword>
<evidence type="ECO:0000313" key="1">
    <source>
        <dbReference type="EMBL" id="MBD2570018.1"/>
    </source>
</evidence>
<evidence type="ECO:0000313" key="2">
    <source>
        <dbReference type="Proteomes" id="UP000640531"/>
    </source>
</evidence>
<proteinExistence type="predicted"/>
<dbReference type="Proteomes" id="UP000640531">
    <property type="component" value="Unassembled WGS sequence"/>
</dbReference>
<sequence length="82" mass="9712">MNESKGLLESIRKERERLAQNNQVPVDDLRILVFTSFSCNMISEGRACQLLCTNRIDFRLEWLQWLESHPHMEKISDSLDIY</sequence>
<dbReference type="RefSeq" id="WP_190717361.1">
    <property type="nucleotide sequence ID" value="NZ_JACJST010000020.1"/>
</dbReference>
<reference evidence="1 2" key="1">
    <citation type="journal article" date="2020" name="ISME J.">
        <title>Comparative genomics reveals insights into cyanobacterial evolution and habitat adaptation.</title>
        <authorList>
            <person name="Chen M.Y."/>
            <person name="Teng W.K."/>
            <person name="Zhao L."/>
            <person name="Hu C.X."/>
            <person name="Zhou Y.K."/>
            <person name="Han B.P."/>
            <person name="Song L.R."/>
            <person name="Shu W.S."/>
        </authorList>
    </citation>
    <scope>NUCLEOTIDE SEQUENCE [LARGE SCALE GENOMIC DNA]</scope>
    <source>
        <strain evidence="1 2">FACHB-196</strain>
    </source>
</reference>
<dbReference type="EMBL" id="JACJST010000020">
    <property type="protein sequence ID" value="MBD2570018.1"/>
    <property type="molecule type" value="Genomic_DNA"/>
</dbReference>
<organism evidence="1 2">
    <name type="scientific">Anabaena lutea FACHB-196</name>
    <dbReference type="NCBI Taxonomy" id="2692881"/>
    <lineage>
        <taxon>Bacteria</taxon>
        <taxon>Bacillati</taxon>
        <taxon>Cyanobacteriota</taxon>
        <taxon>Cyanophyceae</taxon>
        <taxon>Nostocales</taxon>
        <taxon>Nostocaceae</taxon>
        <taxon>Anabaena</taxon>
    </lineage>
</organism>
<gene>
    <name evidence="1" type="ORF">H6G59_19380</name>
</gene>
<protein>
    <submittedName>
        <fullName evidence="1">Uncharacterized protein</fullName>
    </submittedName>
</protein>